<accession>A0A3S2TR37</accession>
<protein>
    <submittedName>
        <fullName evidence="2">GNAT family N-acetyltransferase</fullName>
    </submittedName>
</protein>
<dbReference type="EMBL" id="RZTZ01000019">
    <property type="protein sequence ID" value="RVT57167.1"/>
    <property type="molecule type" value="Genomic_DNA"/>
</dbReference>
<dbReference type="PROSITE" id="PS51186">
    <property type="entry name" value="GNAT"/>
    <property type="match status" value="1"/>
</dbReference>
<name>A0A3S2TR37_9BACI</name>
<evidence type="ECO:0000259" key="1">
    <source>
        <dbReference type="PROSITE" id="PS51186"/>
    </source>
</evidence>
<gene>
    <name evidence="2" type="ORF">EM808_25575</name>
</gene>
<comment type="caution">
    <text evidence="2">The sequence shown here is derived from an EMBL/GenBank/DDBJ whole genome shotgun (WGS) entry which is preliminary data.</text>
</comment>
<dbReference type="PANTHER" id="PTHR43072">
    <property type="entry name" value="N-ACETYLTRANSFERASE"/>
    <property type="match status" value="1"/>
</dbReference>
<dbReference type="PANTHER" id="PTHR43072:SF60">
    <property type="entry name" value="L-2,4-DIAMINOBUTYRIC ACID ACETYLTRANSFERASE"/>
    <property type="match status" value="1"/>
</dbReference>
<proteinExistence type="predicted"/>
<organism evidence="2 3">
    <name type="scientific">Niallia taxi</name>
    <dbReference type="NCBI Taxonomy" id="2499688"/>
    <lineage>
        <taxon>Bacteria</taxon>
        <taxon>Bacillati</taxon>
        <taxon>Bacillota</taxon>
        <taxon>Bacilli</taxon>
        <taxon>Bacillales</taxon>
        <taxon>Bacillaceae</taxon>
        <taxon>Niallia</taxon>
    </lineage>
</organism>
<dbReference type="Pfam" id="PF13420">
    <property type="entry name" value="Acetyltransf_4"/>
    <property type="match status" value="1"/>
</dbReference>
<dbReference type="AlphaFoldDB" id="A0A3S2TR37"/>
<dbReference type="InterPro" id="IPR016181">
    <property type="entry name" value="Acyl_CoA_acyltransferase"/>
</dbReference>
<dbReference type="GO" id="GO:0016747">
    <property type="term" value="F:acyltransferase activity, transferring groups other than amino-acyl groups"/>
    <property type="evidence" value="ECO:0007669"/>
    <property type="project" value="InterPro"/>
</dbReference>
<dbReference type="InterPro" id="IPR000182">
    <property type="entry name" value="GNAT_dom"/>
</dbReference>
<reference evidence="2 3" key="1">
    <citation type="submission" date="2019-01" db="EMBL/GenBank/DDBJ databases">
        <title>Bacillus sp. M5HDSG1-1, whole genome shotgun sequence.</title>
        <authorList>
            <person name="Tuo L."/>
        </authorList>
    </citation>
    <scope>NUCLEOTIDE SEQUENCE [LARGE SCALE GENOMIC DNA]</scope>
    <source>
        <strain evidence="2 3">M5HDSG1-1</strain>
    </source>
</reference>
<dbReference type="Gene3D" id="3.40.630.30">
    <property type="match status" value="1"/>
</dbReference>
<dbReference type="SUPFAM" id="SSF55729">
    <property type="entry name" value="Acyl-CoA N-acyltransferases (Nat)"/>
    <property type="match status" value="1"/>
</dbReference>
<dbReference type="Proteomes" id="UP000288024">
    <property type="component" value="Unassembled WGS sequence"/>
</dbReference>
<dbReference type="CDD" id="cd04301">
    <property type="entry name" value="NAT_SF"/>
    <property type="match status" value="1"/>
</dbReference>
<evidence type="ECO:0000313" key="2">
    <source>
        <dbReference type="EMBL" id="RVT57167.1"/>
    </source>
</evidence>
<sequence>MDFTCGHHRGVVVLQVRVLKPKDAKEYWGLRLLTLNQHPDAFLLTLEEEQKRLYPIKRISALLKDPTRLTIGAFIDDRLIGTITLQKESYKKIKHKASVLSFFIEDAYRNKGIGRRLLTEVINVSRRLEIEQLLLAVVSTNTGAIALYESMGFTVFGLEKKALKVNGQYFDEQHMIYYL</sequence>
<keyword evidence="3" id="KW-1185">Reference proteome</keyword>
<evidence type="ECO:0000313" key="3">
    <source>
        <dbReference type="Proteomes" id="UP000288024"/>
    </source>
</evidence>
<feature type="domain" description="N-acetyltransferase" evidence="1">
    <location>
        <begin position="14"/>
        <end position="179"/>
    </location>
</feature>
<keyword evidence="2" id="KW-0808">Transferase</keyword>